<name>A0ACB8DAZ5_DERSI</name>
<comment type="caution">
    <text evidence="1">The sequence shown here is derived from an EMBL/GenBank/DDBJ whole genome shotgun (WGS) entry which is preliminary data.</text>
</comment>
<accession>A0ACB8DAZ5</accession>
<organism evidence="1 2">
    <name type="scientific">Dermacentor silvarum</name>
    <name type="common">Tick</name>
    <dbReference type="NCBI Taxonomy" id="543639"/>
    <lineage>
        <taxon>Eukaryota</taxon>
        <taxon>Metazoa</taxon>
        <taxon>Ecdysozoa</taxon>
        <taxon>Arthropoda</taxon>
        <taxon>Chelicerata</taxon>
        <taxon>Arachnida</taxon>
        <taxon>Acari</taxon>
        <taxon>Parasitiformes</taxon>
        <taxon>Ixodida</taxon>
        <taxon>Ixodoidea</taxon>
        <taxon>Ixodidae</taxon>
        <taxon>Rhipicephalinae</taxon>
        <taxon>Dermacentor</taxon>
    </lineage>
</organism>
<dbReference type="Proteomes" id="UP000821865">
    <property type="component" value="Chromosome 2"/>
</dbReference>
<proteinExistence type="predicted"/>
<dbReference type="EMBL" id="CM023471">
    <property type="protein sequence ID" value="KAH7965284.1"/>
    <property type="molecule type" value="Genomic_DNA"/>
</dbReference>
<reference evidence="1" key="1">
    <citation type="submission" date="2020-05" db="EMBL/GenBank/DDBJ databases">
        <title>Large-scale comparative analyses of tick genomes elucidate their genetic diversity and vector capacities.</title>
        <authorList>
            <person name="Jia N."/>
            <person name="Wang J."/>
            <person name="Shi W."/>
            <person name="Du L."/>
            <person name="Sun Y."/>
            <person name="Zhan W."/>
            <person name="Jiang J."/>
            <person name="Wang Q."/>
            <person name="Zhang B."/>
            <person name="Ji P."/>
            <person name="Sakyi L.B."/>
            <person name="Cui X."/>
            <person name="Yuan T."/>
            <person name="Jiang B."/>
            <person name="Yang W."/>
            <person name="Lam T.T.-Y."/>
            <person name="Chang Q."/>
            <person name="Ding S."/>
            <person name="Wang X."/>
            <person name="Zhu J."/>
            <person name="Ruan X."/>
            <person name="Zhao L."/>
            <person name="Wei J."/>
            <person name="Que T."/>
            <person name="Du C."/>
            <person name="Cheng J."/>
            <person name="Dai P."/>
            <person name="Han X."/>
            <person name="Huang E."/>
            <person name="Gao Y."/>
            <person name="Liu J."/>
            <person name="Shao H."/>
            <person name="Ye R."/>
            <person name="Li L."/>
            <person name="Wei W."/>
            <person name="Wang X."/>
            <person name="Wang C."/>
            <person name="Yang T."/>
            <person name="Huo Q."/>
            <person name="Li W."/>
            <person name="Guo W."/>
            <person name="Chen H."/>
            <person name="Zhou L."/>
            <person name="Ni X."/>
            <person name="Tian J."/>
            <person name="Zhou Y."/>
            <person name="Sheng Y."/>
            <person name="Liu T."/>
            <person name="Pan Y."/>
            <person name="Xia L."/>
            <person name="Li J."/>
            <person name="Zhao F."/>
            <person name="Cao W."/>
        </authorList>
    </citation>
    <scope>NUCLEOTIDE SEQUENCE</scope>
    <source>
        <strain evidence="1">Dsil-2018</strain>
    </source>
</reference>
<keyword evidence="2" id="KW-1185">Reference proteome</keyword>
<protein>
    <submittedName>
        <fullName evidence="1">Uncharacterized protein</fullName>
    </submittedName>
</protein>
<evidence type="ECO:0000313" key="2">
    <source>
        <dbReference type="Proteomes" id="UP000821865"/>
    </source>
</evidence>
<sequence length="206" mass="23437">MCSDLRQLPPVRANEVYKRCRDVGVLFGSTIKWHYLDYFPLIQVVRQSDASFSALLTKIGDGRALEDQEVRLLESRFITAEEALVRASTAMRIFYSNEEHMVYEARRSGHVIDASWVPIERRVTTLTLDRKTGVACRRRQFPLVQASAITVHKSQGGTYSSIVYEDRRSERRPPPAKGRRRKKASAISNGADARMYTLGHYTVAVS</sequence>
<evidence type="ECO:0000313" key="1">
    <source>
        <dbReference type="EMBL" id="KAH7965284.1"/>
    </source>
</evidence>
<gene>
    <name evidence="1" type="ORF">HPB49_005909</name>
</gene>